<dbReference type="PIRSF" id="PIRSF015617">
    <property type="entry name" value="Adensltrnsf_CobA"/>
    <property type="match status" value="1"/>
</dbReference>
<dbReference type="AlphaFoldDB" id="A0A1T5C9K1"/>
<reference evidence="2" key="1">
    <citation type="submission" date="2017-02" db="EMBL/GenBank/DDBJ databases">
        <authorList>
            <person name="Varghese N."/>
            <person name="Submissions S."/>
        </authorList>
    </citation>
    <scope>NUCLEOTIDE SEQUENCE [LARGE SCALE GENOMIC DNA]</scope>
    <source>
        <strain evidence="2">ATCC 35199</strain>
    </source>
</reference>
<protein>
    <submittedName>
        <fullName evidence="1">Cob(I)alamin adenosyltransferase</fullName>
    </submittedName>
</protein>
<keyword evidence="2" id="KW-1185">Reference proteome</keyword>
<accession>A0A1T5C9K1</accession>
<dbReference type="EMBL" id="FUYN01000004">
    <property type="protein sequence ID" value="SKB56107.1"/>
    <property type="molecule type" value="Genomic_DNA"/>
</dbReference>
<dbReference type="GO" id="GO:0009236">
    <property type="term" value="P:cobalamin biosynthetic process"/>
    <property type="evidence" value="ECO:0007669"/>
    <property type="project" value="InterPro"/>
</dbReference>
<dbReference type="PANTHER" id="PTHR46638:SF1">
    <property type="entry name" value="CORRINOID ADENOSYLTRANSFERASE"/>
    <property type="match status" value="1"/>
</dbReference>
<dbReference type="InterPro" id="IPR003724">
    <property type="entry name" value="CblAdoTrfase_CobA"/>
</dbReference>
<evidence type="ECO:0000313" key="2">
    <source>
        <dbReference type="Proteomes" id="UP000243406"/>
    </source>
</evidence>
<dbReference type="Pfam" id="PF02572">
    <property type="entry name" value="CobA_CobO_BtuR"/>
    <property type="match status" value="1"/>
</dbReference>
<proteinExistence type="predicted"/>
<dbReference type="RefSeq" id="WP_079589923.1">
    <property type="nucleotide sequence ID" value="NZ_FUYN01000004.1"/>
</dbReference>
<name>A0A1T5C9K1_9FIRM</name>
<keyword evidence="1" id="KW-0808">Transferase</keyword>
<dbReference type="CDD" id="cd00561">
    <property type="entry name" value="CobA_ACA"/>
    <property type="match status" value="1"/>
</dbReference>
<sequence length="176" mass="19998">MKNQGLIHVYTGDGKGKTTASVGLGMRAAGRDFKVVMVQFLKSSDTGELKVIEKLDNFEVHRFERPRGFFWTLNDKEKLELQEDIDKAMQFVKDRLESGDCDLLILDEVMGSIKNKLIDVDKLVNMLKNRKPHMEVVLTGRNVPAEIVEIADYVSEINPIKHPFEKGIPARRGIED</sequence>
<dbReference type="Gene3D" id="3.40.50.300">
    <property type="entry name" value="P-loop containing nucleotide triphosphate hydrolases"/>
    <property type="match status" value="1"/>
</dbReference>
<dbReference type="InterPro" id="IPR027417">
    <property type="entry name" value="P-loop_NTPase"/>
</dbReference>
<dbReference type="GO" id="GO:0008817">
    <property type="term" value="F:corrinoid adenosyltransferase activity"/>
    <property type="evidence" value="ECO:0007669"/>
    <property type="project" value="InterPro"/>
</dbReference>
<dbReference type="OrthoDB" id="9810309at2"/>
<dbReference type="PANTHER" id="PTHR46638">
    <property type="entry name" value="CORRINOID ADENOSYLTRANSFERASE"/>
    <property type="match status" value="1"/>
</dbReference>
<dbReference type="GO" id="GO:0005524">
    <property type="term" value="F:ATP binding"/>
    <property type="evidence" value="ECO:0007669"/>
    <property type="project" value="InterPro"/>
</dbReference>
<dbReference type="Proteomes" id="UP000243406">
    <property type="component" value="Unassembled WGS sequence"/>
</dbReference>
<gene>
    <name evidence="1" type="ORF">SAMN02745120_2120</name>
</gene>
<dbReference type="SUPFAM" id="SSF52540">
    <property type="entry name" value="P-loop containing nucleoside triphosphate hydrolases"/>
    <property type="match status" value="1"/>
</dbReference>
<organism evidence="1 2">
    <name type="scientific">Acetoanaerobium noterae</name>
    <dbReference type="NCBI Taxonomy" id="745369"/>
    <lineage>
        <taxon>Bacteria</taxon>
        <taxon>Bacillati</taxon>
        <taxon>Bacillota</taxon>
        <taxon>Clostridia</taxon>
        <taxon>Peptostreptococcales</taxon>
        <taxon>Filifactoraceae</taxon>
        <taxon>Acetoanaerobium</taxon>
    </lineage>
</organism>
<evidence type="ECO:0000313" key="1">
    <source>
        <dbReference type="EMBL" id="SKB56107.1"/>
    </source>
</evidence>